<gene>
    <name evidence="5" type="ORF">GWI33_016569</name>
</gene>
<reference evidence="5" key="1">
    <citation type="submission" date="2020-08" db="EMBL/GenBank/DDBJ databases">
        <title>Genome sequencing and assembly of the red palm weevil Rhynchophorus ferrugineus.</title>
        <authorList>
            <person name="Dias G.B."/>
            <person name="Bergman C.M."/>
            <person name="Manee M."/>
        </authorList>
    </citation>
    <scope>NUCLEOTIDE SEQUENCE</scope>
    <source>
        <strain evidence="5">AA-2017</strain>
        <tissue evidence="5">Whole larva</tissue>
    </source>
</reference>
<dbReference type="PANTHER" id="PTHR11003:SF334">
    <property type="entry name" value="FI03418P"/>
    <property type="match status" value="1"/>
</dbReference>
<keyword evidence="6" id="KW-1185">Reference proteome</keyword>
<evidence type="ECO:0000256" key="3">
    <source>
        <dbReference type="ARBA" id="ARBA00022989"/>
    </source>
</evidence>
<dbReference type="GO" id="GO:0030322">
    <property type="term" value="P:stabilization of membrane potential"/>
    <property type="evidence" value="ECO:0007669"/>
    <property type="project" value="TreeGrafter"/>
</dbReference>
<comment type="caution">
    <text evidence="5">The sequence shown here is derived from an EMBL/GenBank/DDBJ whole genome shotgun (WGS) entry which is preliminary data.</text>
</comment>
<dbReference type="GO" id="GO:0015271">
    <property type="term" value="F:outward rectifier potassium channel activity"/>
    <property type="evidence" value="ECO:0007669"/>
    <property type="project" value="TreeGrafter"/>
</dbReference>
<sequence length="148" mass="17178">MSVYRSDPESLDVEKRTVCSSFMHYSWKTITCLFSHVTLISMVISYCYLGAVTFEALEVEHEVEVKKNIQHIRDNTTLYLWNFTQDMATLREENFTPVAEQYLKEFENTLLKAMAKDGWDGEEDPNKVQWTRAGALFYSIVVITTIGK</sequence>
<dbReference type="PANTHER" id="PTHR11003">
    <property type="entry name" value="POTASSIUM CHANNEL, SUBFAMILY K"/>
    <property type="match status" value="1"/>
</dbReference>
<evidence type="ECO:0000313" key="6">
    <source>
        <dbReference type="Proteomes" id="UP000625711"/>
    </source>
</evidence>
<dbReference type="GO" id="GO:0005886">
    <property type="term" value="C:plasma membrane"/>
    <property type="evidence" value="ECO:0007669"/>
    <property type="project" value="TreeGrafter"/>
</dbReference>
<evidence type="ECO:0000256" key="2">
    <source>
        <dbReference type="ARBA" id="ARBA00022692"/>
    </source>
</evidence>
<dbReference type="GO" id="GO:0022841">
    <property type="term" value="F:potassium ion leak channel activity"/>
    <property type="evidence" value="ECO:0007669"/>
    <property type="project" value="TreeGrafter"/>
</dbReference>
<proteinExistence type="predicted"/>
<evidence type="ECO:0000313" key="5">
    <source>
        <dbReference type="EMBL" id="KAF7270464.1"/>
    </source>
</evidence>
<evidence type="ECO:0008006" key="7">
    <source>
        <dbReference type="Google" id="ProtNLM"/>
    </source>
</evidence>
<dbReference type="EMBL" id="JAACXV010014093">
    <property type="protein sequence ID" value="KAF7270464.1"/>
    <property type="molecule type" value="Genomic_DNA"/>
</dbReference>
<keyword evidence="2" id="KW-0812">Transmembrane</keyword>
<name>A0A834MA52_RHYFE</name>
<dbReference type="Proteomes" id="UP000625711">
    <property type="component" value="Unassembled WGS sequence"/>
</dbReference>
<accession>A0A834MA52</accession>
<dbReference type="AlphaFoldDB" id="A0A834MA52"/>
<dbReference type="SUPFAM" id="SSF81324">
    <property type="entry name" value="Voltage-gated potassium channels"/>
    <property type="match status" value="1"/>
</dbReference>
<comment type="subcellular location">
    <subcellularLocation>
        <location evidence="1">Membrane</location>
        <topology evidence="1">Multi-pass membrane protein</topology>
    </subcellularLocation>
</comment>
<keyword evidence="4" id="KW-0472">Membrane</keyword>
<organism evidence="5 6">
    <name type="scientific">Rhynchophorus ferrugineus</name>
    <name type="common">Red palm weevil</name>
    <name type="synonym">Curculio ferrugineus</name>
    <dbReference type="NCBI Taxonomy" id="354439"/>
    <lineage>
        <taxon>Eukaryota</taxon>
        <taxon>Metazoa</taxon>
        <taxon>Ecdysozoa</taxon>
        <taxon>Arthropoda</taxon>
        <taxon>Hexapoda</taxon>
        <taxon>Insecta</taxon>
        <taxon>Pterygota</taxon>
        <taxon>Neoptera</taxon>
        <taxon>Endopterygota</taxon>
        <taxon>Coleoptera</taxon>
        <taxon>Polyphaga</taxon>
        <taxon>Cucujiformia</taxon>
        <taxon>Curculionidae</taxon>
        <taxon>Dryophthorinae</taxon>
        <taxon>Rhynchophorus</taxon>
    </lineage>
</organism>
<evidence type="ECO:0000256" key="4">
    <source>
        <dbReference type="ARBA" id="ARBA00023136"/>
    </source>
</evidence>
<evidence type="ECO:0000256" key="1">
    <source>
        <dbReference type="ARBA" id="ARBA00004141"/>
    </source>
</evidence>
<keyword evidence="3" id="KW-1133">Transmembrane helix</keyword>
<protein>
    <recommendedName>
        <fullName evidence="7">TWiK family of potassium channels protein 7</fullName>
    </recommendedName>
</protein>
<dbReference type="OrthoDB" id="297496at2759"/>
<dbReference type="InterPro" id="IPR003280">
    <property type="entry name" value="2pore_dom_K_chnl"/>
</dbReference>
<dbReference type="Gene3D" id="1.10.287.70">
    <property type="match status" value="1"/>
</dbReference>